<keyword evidence="1" id="KW-0614">Plasmid</keyword>
<dbReference type="EMBL" id="CP032121">
    <property type="protein sequence ID" value="AXX83810.1"/>
    <property type="molecule type" value="Genomic_DNA"/>
</dbReference>
<proteinExistence type="predicted"/>
<geneLocation type="plasmid" evidence="2 3">
    <name>pAL_065-6</name>
</geneLocation>
<geneLocation type="plasmid" evidence="1">
    <name>pALWED2.6</name>
</geneLocation>
<organism evidence="1">
    <name type="scientific">Acinetobacter lwoffii</name>
    <dbReference type="NCBI Taxonomy" id="28090"/>
    <lineage>
        <taxon>Bacteria</taxon>
        <taxon>Pseudomonadati</taxon>
        <taxon>Pseudomonadota</taxon>
        <taxon>Gammaproteobacteria</taxon>
        <taxon>Moraxellales</taxon>
        <taxon>Moraxellaceae</taxon>
        <taxon>Acinetobacter</taxon>
    </lineage>
</organism>
<dbReference type="InterPro" id="IPR011664">
    <property type="entry name" value="Abi_system_AbiD/AbiF-like"/>
</dbReference>
<reference evidence="1" key="1">
    <citation type="submission" date="2018-09" db="EMBL/GenBank/DDBJ databases">
        <title>Resistance of ancient and modern Acinetobacter lwoffii strains to heavy metals and arsenic revealed by genome analysis.</title>
        <authorList>
            <person name="Mindlin S."/>
            <person name="Petrenko A."/>
            <person name="Kurakov A."/>
            <person name="Beletsky A."/>
            <person name="Mardanov A."/>
            <person name="Petrova M."/>
        </authorList>
    </citation>
    <scope>NUCLEOTIDE SEQUENCE</scope>
    <source>
        <strain evidence="1">ED45-23</strain>
        <plasmid evidence="1">pALWED2.6</plasmid>
    </source>
</reference>
<protein>
    <submittedName>
        <fullName evidence="1">Abi family protein</fullName>
    </submittedName>
</protein>
<name>A0A385H7V3_ACILW</name>
<dbReference type="RefSeq" id="WP_018680088.1">
    <property type="nucleotide sequence ID" value="NZ_CP032103.2"/>
</dbReference>
<accession>A0A385H7V3</accession>
<dbReference type="AlphaFoldDB" id="A0A385H7V3"/>
<evidence type="ECO:0000313" key="2">
    <source>
        <dbReference type="EMBL" id="QXR09412.1"/>
    </source>
</evidence>
<reference evidence="2" key="3">
    <citation type="journal article" date="2019" name="Nat. Commun.">
        <title>Spatiotemporal dynamics of multidrug resistant bacteria on intensive care unit surfaces.</title>
        <authorList>
            <person name="D'Souza A.W."/>
            <person name="Potter R.F."/>
            <person name="Wallace M."/>
            <person name="Shupe A."/>
            <person name="Patel S."/>
            <person name="Sun X."/>
            <person name="Gul D."/>
            <person name="Kwon J.H."/>
            <person name="Andleeb S."/>
            <person name="Burnham C.D."/>
            <person name="Dantas G."/>
        </authorList>
    </citation>
    <scope>NUCLEOTIDE SEQUENCE</scope>
    <source>
        <strain evidence="2">AL_065</strain>
    </source>
</reference>
<reference evidence="2" key="4">
    <citation type="submission" date="2021-06" db="EMBL/GenBank/DDBJ databases">
        <authorList>
            <person name="Diorio-Toth L."/>
        </authorList>
    </citation>
    <scope>NUCLEOTIDE SEQUENCE</scope>
    <source>
        <strain evidence="2">AL_065</strain>
        <plasmid evidence="2">pAL_065-6</plasmid>
    </source>
</reference>
<reference evidence="2" key="2">
    <citation type="submission" date="2018-10" db="EMBL/GenBank/DDBJ databases">
        <authorList>
            <person name="D'Souza A.W."/>
            <person name="Potter R.F."/>
            <person name="Wallace M."/>
            <person name="Shupe A."/>
            <person name="Patel S."/>
            <person name="Sun S."/>
            <person name="Gul D."/>
            <person name="Kwon J.H."/>
            <person name="Andleeb S."/>
            <person name="Burnham C.-A.D."/>
            <person name="Dantas G."/>
        </authorList>
    </citation>
    <scope>NUCLEOTIDE SEQUENCE</scope>
    <source>
        <strain evidence="2">AL_065</strain>
        <plasmid evidence="2">pAL_065-6</plasmid>
    </source>
</reference>
<dbReference type="EMBL" id="CP078050">
    <property type="protein sequence ID" value="QXR09412.1"/>
    <property type="molecule type" value="Genomic_DNA"/>
</dbReference>
<evidence type="ECO:0000313" key="3">
    <source>
        <dbReference type="Proteomes" id="UP000293391"/>
    </source>
</evidence>
<sequence>MLIPYNKSYLTLDQQIEKLKVNGLIIHNENYAKKCLISYNYYRLSAYWHLFRQRDPNDSTKKLGKFESGHTFEEVIQIYEFDYQLRKLIFEAITDIETFLRTQVAYHIPGINNDAFAMYDQSLFYMRSRRNLKGIDYQGLMKGINTEISRAKGEDFISHFKNTYNDTYDDHPKLPFWVLTEIVSFGTLRKIYKHLKSSHKHLISDSFNIGTTSSSSPSPYIHIDKENLNSHLFLINKYRNVCAHHGRLWNRKVKDVLTADAATELQISDHTNGGLYALIIVIARLLEPTGHAKDWKDSIYCLLEKNFPLGDITKFTTLPLDWHKHPIWK</sequence>
<gene>
    <name evidence="1" type="ORF">ABPAL_E0004</name>
    <name evidence="2" type="ORF">EVX74_018200</name>
</gene>
<evidence type="ECO:0000313" key="1">
    <source>
        <dbReference type="EMBL" id="AXX83810.1"/>
    </source>
</evidence>
<dbReference type="Pfam" id="PF07751">
    <property type="entry name" value="Abi_2"/>
    <property type="match status" value="1"/>
</dbReference>
<dbReference type="Proteomes" id="UP000293391">
    <property type="component" value="Plasmid pAL_065-6"/>
</dbReference>